<dbReference type="SMART" id="SM00091">
    <property type="entry name" value="PAS"/>
    <property type="match status" value="2"/>
</dbReference>
<feature type="domain" description="PAS" evidence="7">
    <location>
        <begin position="145"/>
        <end position="219"/>
    </location>
</feature>
<evidence type="ECO:0000256" key="4">
    <source>
        <dbReference type="ARBA" id="ARBA00023125"/>
    </source>
</evidence>
<dbReference type="InterPro" id="IPR025662">
    <property type="entry name" value="Sigma_54_int_dom_ATP-bd_1"/>
</dbReference>
<dbReference type="PANTHER" id="PTHR32071:SF57">
    <property type="entry name" value="C4-DICARBOXYLATE TRANSPORT TRANSCRIPTIONAL REGULATORY PROTEIN DCTD"/>
    <property type="match status" value="1"/>
</dbReference>
<dbReference type="FunFam" id="3.40.50.300:FF:000006">
    <property type="entry name" value="DNA-binding transcriptional regulator NtrC"/>
    <property type="match status" value="1"/>
</dbReference>
<dbReference type="KEGG" id="dae:Dtox_0808"/>
<dbReference type="InterPro" id="IPR013767">
    <property type="entry name" value="PAS_fold"/>
</dbReference>
<keyword evidence="4" id="KW-0238">DNA-binding</keyword>
<dbReference type="Pfam" id="PF25601">
    <property type="entry name" value="AAA_lid_14"/>
    <property type="match status" value="1"/>
</dbReference>
<dbReference type="InterPro" id="IPR027417">
    <property type="entry name" value="P-loop_NTPase"/>
</dbReference>
<dbReference type="Pfam" id="PF00989">
    <property type="entry name" value="PAS"/>
    <property type="match status" value="1"/>
</dbReference>
<organism evidence="8 9">
    <name type="scientific">Desulfofarcimen acetoxidans (strain ATCC 49208 / DSM 771 / KCTC 5769 / VKM B-1644 / 5575)</name>
    <name type="common">Desulfotomaculum acetoxidans</name>
    <dbReference type="NCBI Taxonomy" id="485916"/>
    <lineage>
        <taxon>Bacteria</taxon>
        <taxon>Bacillati</taxon>
        <taxon>Bacillota</taxon>
        <taxon>Clostridia</taxon>
        <taxon>Eubacteriales</taxon>
        <taxon>Peptococcaceae</taxon>
        <taxon>Desulfofarcimen</taxon>
    </lineage>
</organism>
<dbReference type="Gene3D" id="3.30.450.20">
    <property type="entry name" value="PAS domain"/>
    <property type="match status" value="2"/>
</dbReference>
<dbReference type="Pfam" id="PF02954">
    <property type="entry name" value="HTH_8"/>
    <property type="match status" value="1"/>
</dbReference>
<dbReference type="InterPro" id="IPR000014">
    <property type="entry name" value="PAS"/>
</dbReference>
<evidence type="ECO:0000313" key="8">
    <source>
        <dbReference type="EMBL" id="ACV61716.1"/>
    </source>
</evidence>
<dbReference type="AlphaFoldDB" id="C8W252"/>
<evidence type="ECO:0000256" key="1">
    <source>
        <dbReference type="ARBA" id="ARBA00022741"/>
    </source>
</evidence>
<dbReference type="Gene3D" id="3.40.50.300">
    <property type="entry name" value="P-loop containing nucleotide triphosphate hydrolases"/>
    <property type="match status" value="1"/>
</dbReference>
<dbReference type="InterPro" id="IPR002078">
    <property type="entry name" value="Sigma_54_int"/>
</dbReference>
<feature type="domain" description="Sigma-54 factor interaction" evidence="6">
    <location>
        <begin position="282"/>
        <end position="512"/>
    </location>
</feature>
<dbReference type="SUPFAM" id="SSF55785">
    <property type="entry name" value="PYP-like sensor domain (PAS domain)"/>
    <property type="match status" value="2"/>
</dbReference>
<dbReference type="InterPro" id="IPR002197">
    <property type="entry name" value="HTH_Fis"/>
</dbReference>
<gene>
    <name evidence="8" type="ordered locus">Dtox_0808</name>
</gene>
<name>C8W252_DESAS</name>
<accession>C8W252</accession>
<dbReference type="SMART" id="SM00382">
    <property type="entry name" value="AAA"/>
    <property type="match status" value="1"/>
</dbReference>
<dbReference type="GO" id="GO:0006355">
    <property type="term" value="P:regulation of DNA-templated transcription"/>
    <property type="evidence" value="ECO:0007669"/>
    <property type="project" value="InterPro"/>
</dbReference>
<dbReference type="InterPro" id="IPR003593">
    <property type="entry name" value="AAA+_ATPase"/>
</dbReference>
<reference evidence="8 9" key="1">
    <citation type="journal article" date="2009" name="Stand. Genomic Sci.">
        <title>Complete genome sequence of Desulfotomaculum acetoxidans type strain (5575).</title>
        <authorList>
            <person name="Spring S."/>
            <person name="Lapidus A."/>
            <person name="Schroder M."/>
            <person name="Gleim D."/>
            <person name="Sims D."/>
            <person name="Meincke L."/>
            <person name="Glavina Del Rio T."/>
            <person name="Tice H."/>
            <person name="Copeland A."/>
            <person name="Cheng J.F."/>
            <person name="Lucas S."/>
            <person name="Chen F."/>
            <person name="Nolan M."/>
            <person name="Bruce D."/>
            <person name="Goodwin L."/>
            <person name="Pitluck S."/>
            <person name="Ivanova N."/>
            <person name="Mavromatis K."/>
            <person name="Mikhailova N."/>
            <person name="Pati A."/>
            <person name="Chen A."/>
            <person name="Palaniappan K."/>
            <person name="Land M."/>
            <person name="Hauser L."/>
            <person name="Chang Y.J."/>
            <person name="Jeffries C.D."/>
            <person name="Chain P."/>
            <person name="Saunders E."/>
            <person name="Brettin T."/>
            <person name="Detter J.C."/>
            <person name="Goker M."/>
            <person name="Bristow J."/>
            <person name="Eisen J.A."/>
            <person name="Markowitz V."/>
            <person name="Hugenholtz P."/>
            <person name="Kyrpides N.C."/>
            <person name="Klenk H.P."/>
            <person name="Han C."/>
        </authorList>
    </citation>
    <scope>NUCLEOTIDE SEQUENCE [LARGE SCALE GENOMIC DNA]</scope>
    <source>
        <strain evidence="9">ATCC 49208 / DSM 771 / VKM B-1644</strain>
    </source>
</reference>
<proteinExistence type="predicted"/>
<dbReference type="SUPFAM" id="SSF46689">
    <property type="entry name" value="Homeodomain-like"/>
    <property type="match status" value="1"/>
</dbReference>
<evidence type="ECO:0000256" key="5">
    <source>
        <dbReference type="ARBA" id="ARBA00023163"/>
    </source>
</evidence>
<keyword evidence="5" id="KW-0804">Transcription</keyword>
<dbReference type="InterPro" id="IPR025943">
    <property type="entry name" value="Sigma_54_int_dom_ATP-bd_2"/>
</dbReference>
<dbReference type="PROSITE" id="PS50112">
    <property type="entry name" value="PAS"/>
    <property type="match status" value="1"/>
</dbReference>
<dbReference type="InterPro" id="IPR035965">
    <property type="entry name" value="PAS-like_dom_sf"/>
</dbReference>
<dbReference type="PANTHER" id="PTHR32071">
    <property type="entry name" value="TRANSCRIPTIONAL REGULATORY PROTEIN"/>
    <property type="match status" value="1"/>
</dbReference>
<dbReference type="PROSITE" id="PS50045">
    <property type="entry name" value="SIGMA54_INTERACT_4"/>
    <property type="match status" value="1"/>
</dbReference>
<dbReference type="EMBL" id="CP001720">
    <property type="protein sequence ID" value="ACV61716.1"/>
    <property type="molecule type" value="Genomic_DNA"/>
</dbReference>
<dbReference type="SUPFAM" id="SSF52540">
    <property type="entry name" value="P-loop containing nucleoside triphosphate hydrolases"/>
    <property type="match status" value="1"/>
</dbReference>
<keyword evidence="9" id="KW-1185">Reference proteome</keyword>
<dbReference type="InterPro" id="IPR009057">
    <property type="entry name" value="Homeodomain-like_sf"/>
</dbReference>
<evidence type="ECO:0000256" key="3">
    <source>
        <dbReference type="ARBA" id="ARBA00023015"/>
    </source>
</evidence>
<evidence type="ECO:0000313" key="9">
    <source>
        <dbReference type="Proteomes" id="UP000002217"/>
    </source>
</evidence>
<dbReference type="GO" id="GO:0005524">
    <property type="term" value="F:ATP binding"/>
    <property type="evidence" value="ECO:0007669"/>
    <property type="project" value="UniProtKB-KW"/>
</dbReference>
<dbReference type="RefSeq" id="WP_015756434.1">
    <property type="nucleotide sequence ID" value="NC_013216.1"/>
</dbReference>
<dbReference type="HOGENOM" id="CLU_000445_8_1_9"/>
<dbReference type="Pfam" id="PF00158">
    <property type="entry name" value="Sigma54_activat"/>
    <property type="match status" value="1"/>
</dbReference>
<evidence type="ECO:0000256" key="2">
    <source>
        <dbReference type="ARBA" id="ARBA00022840"/>
    </source>
</evidence>
<dbReference type="Gene3D" id="1.10.10.60">
    <property type="entry name" value="Homeodomain-like"/>
    <property type="match status" value="1"/>
</dbReference>
<dbReference type="STRING" id="485916.Dtox_0808"/>
<dbReference type="eggNOG" id="COG3829">
    <property type="taxonomic scope" value="Bacteria"/>
</dbReference>
<dbReference type="CDD" id="cd00130">
    <property type="entry name" value="PAS"/>
    <property type="match status" value="1"/>
</dbReference>
<dbReference type="PROSITE" id="PS00676">
    <property type="entry name" value="SIGMA54_INTERACT_2"/>
    <property type="match status" value="1"/>
</dbReference>
<dbReference type="PROSITE" id="PS00688">
    <property type="entry name" value="SIGMA54_INTERACT_3"/>
    <property type="match status" value="1"/>
</dbReference>
<dbReference type="PRINTS" id="PR01590">
    <property type="entry name" value="HTHFIS"/>
</dbReference>
<dbReference type="InterPro" id="IPR013656">
    <property type="entry name" value="PAS_4"/>
</dbReference>
<dbReference type="Gene3D" id="1.10.8.60">
    <property type="match status" value="1"/>
</dbReference>
<dbReference type="CDD" id="cd00009">
    <property type="entry name" value="AAA"/>
    <property type="match status" value="1"/>
</dbReference>
<keyword evidence="1" id="KW-0547">Nucleotide-binding</keyword>
<dbReference type="Pfam" id="PF08448">
    <property type="entry name" value="PAS_4"/>
    <property type="match status" value="1"/>
</dbReference>
<dbReference type="InterPro" id="IPR025944">
    <property type="entry name" value="Sigma_54_int_dom_CS"/>
</dbReference>
<dbReference type="NCBIfam" id="TIGR00229">
    <property type="entry name" value="sensory_box"/>
    <property type="match status" value="1"/>
</dbReference>
<sequence length="591" mass="65630">MTAGKAAAIAKGSSREAVQAHDFHAHELIVKEVPVLNAIYNVVIAVDYSGKIIVYNHGCERLFKVPAEKAMGRFVSEVVPMTGLLKVLKTGNSHIGRKFVQGNSLYIVNRTPILHDNKVVGAVGVAQDITELQQIANELNSVNEMKSTLETIIDTGHDGYLVVNKEGYVITLNKAYAELIDINPEDAIGRHIKEVIPETELHLVSQTGKTQIGEVLRVKGREAVVMRYPINKDGRIIGAVSKVMFRDVNQFITSAKTVYSSQRRIKGEPEQWASARYTVDNLIGKSHPMLRLKETVRRVALGPSTVLIRGESGTGKELLAHSLHVGSNRCLGPFVKVNCAAVPENLLESELFGYVEGAFTGAKKGGQIGKFEQANGGTIFLDEIGDMPLLMQAKLLRVLQEKEIERLGDNRARHVEVRVVAATNRPLEQMIADNTFREDLYYRLNVVTLQIPSLRERIDDLKDLVEYFLAKYNHAFGLNITGLSADALELFENYNWPGNVRELENVVERAFNLVDGHIIDVMHLPPYLQKFGKSKRHSINKSLPSLLEQVEKEAIADALSVTNGNKMQAAKILGISRAWLYKKIAQYGIKA</sequence>
<dbReference type="GO" id="GO:0043565">
    <property type="term" value="F:sequence-specific DNA binding"/>
    <property type="evidence" value="ECO:0007669"/>
    <property type="project" value="InterPro"/>
</dbReference>
<keyword evidence="2" id="KW-0067">ATP-binding</keyword>
<dbReference type="Proteomes" id="UP000002217">
    <property type="component" value="Chromosome"/>
</dbReference>
<keyword evidence="3" id="KW-0805">Transcription regulation</keyword>
<protein>
    <submittedName>
        <fullName evidence="8">PAS modulated sigma54 specific transcriptional regulator, Fis family</fullName>
    </submittedName>
</protein>
<evidence type="ECO:0000259" key="7">
    <source>
        <dbReference type="PROSITE" id="PS50112"/>
    </source>
</evidence>
<evidence type="ECO:0000259" key="6">
    <source>
        <dbReference type="PROSITE" id="PS50045"/>
    </source>
</evidence>
<dbReference type="InterPro" id="IPR058031">
    <property type="entry name" value="AAA_lid_NorR"/>
</dbReference>
<dbReference type="PROSITE" id="PS00675">
    <property type="entry name" value="SIGMA54_INTERACT_1"/>
    <property type="match status" value="1"/>
</dbReference>